<gene>
    <name evidence="1" type="ORF">QFW77_00305</name>
</gene>
<dbReference type="PIRSF" id="PIRSF015283">
    <property type="entry name" value="Regulatory_RpfE"/>
    <property type="match status" value="1"/>
</dbReference>
<dbReference type="Proteomes" id="UP001156940">
    <property type="component" value="Unassembled WGS sequence"/>
</dbReference>
<keyword evidence="2" id="KW-1185">Reference proteome</keyword>
<comment type="caution">
    <text evidence="1">The sequence shown here is derived from an EMBL/GenBank/DDBJ whole genome shotgun (WGS) entry which is preliminary data.</text>
</comment>
<evidence type="ECO:0000313" key="1">
    <source>
        <dbReference type="EMBL" id="MDH5821436.1"/>
    </source>
</evidence>
<name>A0ABT6J3N7_9GAMM</name>
<reference evidence="1 2" key="1">
    <citation type="submission" date="2023-04" db="EMBL/GenBank/DDBJ databases">
        <title>Luteimonas endophyticus RD2P54.</title>
        <authorList>
            <person name="Sun J.-Q."/>
        </authorList>
    </citation>
    <scope>NUCLEOTIDE SEQUENCE [LARGE SCALE GENOMIC DNA]</scope>
    <source>
        <strain evidence="1 2">RD2P54</strain>
    </source>
</reference>
<evidence type="ECO:0000313" key="2">
    <source>
        <dbReference type="Proteomes" id="UP001156940"/>
    </source>
</evidence>
<dbReference type="EMBL" id="JARXRM010000008">
    <property type="protein sequence ID" value="MDH5821436.1"/>
    <property type="molecule type" value="Genomic_DNA"/>
</dbReference>
<organism evidence="1 2">
    <name type="scientific">Luteimonas endophytica</name>
    <dbReference type="NCBI Taxonomy" id="3042023"/>
    <lineage>
        <taxon>Bacteria</taxon>
        <taxon>Pseudomonadati</taxon>
        <taxon>Pseudomonadota</taxon>
        <taxon>Gammaproteobacteria</taxon>
        <taxon>Lysobacterales</taxon>
        <taxon>Lysobacteraceae</taxon>
        <taxon>Luteimonas</taxon>
    </lineage>
</organism>
<protein>
    <submittedName>
        <fullName evidence="1">Phosphoglycerate mutase</fullName>
    </submittedName>
</protein>
<dbReference type="InterPro" id="IPR016631">
    <property type="entry name" value="Regulatory_RpfE"/>
</dbReference>
<accession>A0ABT6J3N7</accession>
<dbReference type="RefSeq" id="WP_280572136.1">
    <property type="nucleotide sequence ID" value="NZ_JARXRM010000008.1"/>
</dbReference>
<sequence length="313" mass="34181">MAPRAVFLLPAAEAFGAQRLDPIRARALGRGDRLPSREPGPRAQLLRRFEVLPRRIPVAALTRQADAGDAAGHAWLRADPAHIRPDINGARLLACGETLGLGADDAAQLLRPLKPLFGDAGFPIDAPVPSRWYLRLPLQARLPEFAPPSEALGADLFEHIAEGVEGRRWRALLNEAQIVLHNHPWNEGRAARGLGTVNSLWFWGAGVLPDRVASEFAEVSGDDEALRALATAAGIRAVAAAPQFEAPAADALFDLRPLRDLRLFGEAWLAPALAALDRKQLATLELDLADGRGYRLARGQRWRFWRRPQAALE</sequence>
<proteinExistence type="predicted"/>